<dbReference type="CDD" id="cd06578">
    <property type="entry name" value="HemD"/>
    <property type="match status" value="1"/>
</dbReference>
<sequence length="249" mass="28063">MENRRALAGKKILVTRPKEQSDQLHSMIMGEGGIPLSFPIVKIENAFNSLSISDDLLHCDWIIFTSKNGVDYFFNGMRNSGFSIIDQKVAAVGEKTREALHDWGISNVIVPAKFDAMTLVELLKKHVKKEDRLLFPKGSLAPSYIKDELMGWAEVKELIVYETKSNEDVDWSLIEEADSFFFLSPSAVTFMMSHPLNDKNHILDKPVFCIGPTTKKAALELGFYKVFMPERYTAEDLVKTAASYFQGGN</sequence>
<evidence type="ECO:0000259" key="10">
    <source>
        <dbReference type="Pfam" id="PF02602"/>
    </source>
</evidence>
<evidence type="ECO:0000256" key="8">
    <source>
        <dbReference type="ARBA" id="ARBA00048617"/>
    </source>
</evidence>
<comment type="catalytic activity">
    <reaction evidence="8 9">
        <text>hydroxymethylbilane = uroporphyrinogen III + H2O</text>
        <dbReference type="Rhea" id="RHEA:18965"/>
        <dbReference type="ChEBI" id="CHEBI:15377"/>
        <dbReference type="ChEBI" id="CHEBI:57308"/>
        <dbReference type="ChEBI" id="CHEBI:57845"/>
        <dbReference type="EC" id="4.2.1.75"/>
    </reaction>
</comment>
<evidence type="ECO:0000256" key="5">
    <source>
        <dbReference type="ARBA" id="ARBA00023244"/>
    </source>
</evidence>
<keyword evidence="5 9" id="KW-0627">Porphyrin biosynthesis</keyword>
<evidence type="ECO:0000256" key="9">
    <source>
        <dbReference type="RuleBase" id="RU366031"/>
    </source>
</evidence>
<evidence type="ECO:0000256" key="6">
    <source>
        <dbReference type="ARBA" id="ARBA00037589"/>
    </source>
</evidence>
<gene>
    <name evidence="11" type="ORF">J2X07_002659</name>
</gene>
<proteinExistence type="inferred from homology"/>
<evidence type="ECO:0000313" key="11">
    <source>
        <dbReference type="EMBL" id="MDR7073672.1"/>
    </source>
</evidence>
<keyword evidence="4 9" id="KW-0456">Lyase</keyword>
<protein>
    <recommendedName>
        <fullName evidence="7 9">Uroporphyrinogen-III synthase</fullName>
        <ecNumber evidence="3 9">4.2.1.75</ecNumber>
    </recommendedName>
</protein>
<name>A0ABU1U2I3_9BACL</name>
<dbReference type="RefSeq" id="WP_310259313.1">
    <property type="nucleotide sequence ID" value="NZ_JAVDWA010000004.1"/>
</dbReference>
<comment type="similarity">
    <text evidence="2 9">Belongs to the uroporphyrinogen-III synthase family.</text>
</comment>
<evidence type="ECO:0000256" key="3">
    <source>
        <dbReference type="ARBA" id="ARBA00013109"/>
    </source>
</evidence>
<reference evidence="11 12" key="1">
    <citation type="submission" date="2023-07" db="EMBL/GenBank/DDBJ databases">
        <title>Sorghum-associated microbial communities from plants grown in Nebraska, USA.</title>
        <authorList>
            <person name="Schachtman D."/>
        </authorList>
    </citation>
    <scope>NUCLEOTIDE SEQUENCE [LARGE SCALE GENOMIC DNA]</scope>
    <source>
        <strain evidence="11 12">BE211</strain>
    </source>
</reference>
<comment type="function">
    <text evidence="6 9">Catalyzes cyclization of the linear tetrapyrrole, hydroxymethylbilane, to the macrocyclic uroporphyrinogen III.</text>
</comment>
<evidence type="ECO:0000256" key="7">
    <source>
        <dbReference type="ARBA" id="ARBA00040167"/>
    </source>
</evidence>
<dbReference type="PANTHER" id="PTHR38042:SF1">
    <property type="entry name" value="UROPORPHYRINOGEN-III SYNTHASE, CHLOROPLASTIC"/>
    <property type="match status" value="1"/>
</dbReference>
<evidence type="ECO:0000256" key="1">
    <source>
        <dbReference type="ARBA" id="ARBA00004772"/>
    </source>
</evidence>
<accession>A0ABU1U2I3</accession>
<dbReference type="InterPro" id="IPR036108">
    <property type="entry name" value="4pyrrol_syn_uPrphyn_synt_sf"/>
</dbReference>
<dbReference type="InterPro" id="IPR039793">
    <property type="entry name" value="UROS/Hem4"/>
</dbReference>
<comment type="pathway">
    <text evidence="1 9">Porphyrin-containing compound metabolism; protoporphyrin-IX biosynthesis; coproporphyrinogen-III from 5-aminolevulinate: step 3/4.</text>
</comment>
<feature type="domain" description="Tetrapyrrole biosynthesis uroporphyrinogen III synthase" evidence="10">
    <location>
        <begin position="24"/>
        <end position="238"/>
    </location>
</feature>
<dbReference type="Pfam" id="PF02602">
    <property type="entry name" value="HEM4"/>
    <property type="match status" value="1"/>
</dbReference>
<comment type="caution">
    <text evidence="11">The sequence shown here is derived from an EMBL/GenBank/DDBJ whole genome shotgun (WGS) entry which is preliminary data.</text>
</comment>
<dbReference type="GO" id="GO:0004852">
    <property type="term" value="F:uroporphyrinogen-III synthase activity"/>
    <property type="evidence" value="ECO:0007669"/>
    <property type="project" value="UniProtKB-EC"/>
</dbReference>
<dbReference type="PANTHER" id="PTHR38042">
    <property type="entry name" value="UROPORPHYRINOGEN-III SYNTHASE, CHLOROPLASTIC"/>
    <property type="match status" value="1"/>
</dbReference>
<evidence type="ECO:0000313" key="12">
    <source>
        <dbReference type="Proteomes" id="UP001258181"/>
    </source>
</evidence>
<dbReference type="EMBL" id="JAVDWA010000004">
    <property type="protein sequence ID" value="MDR7073672.1"/>
    <property type="molecule type" value="Genomic_DNA"/>
</dbReference>
<dbReference type="EC" id="4.2.1.75" evidence="3 9"/>
<dbReference type="Proteomes" id="UP001258181">
    <property type="component" value="Unassembled WGS sequence"/>
</dbReference>
<dbReference type="InterPro" id="IPR003754">
    <property type="entry name" value="4pyrrol_synth_uPrphyn_synth"/>
</dbReference>
<dbReference type="SUPFAM" id="SSF69618">
    <property type="entry name" value="HemD-like"/>
    <property type="match status" value="1"/>
</dbReference>
<keyword evidence="12" id="KW-1185">Reference proteome</keyword>
<organism evidence="11 12">
    <name type="scientific">Fictibacillus barbaricus</name>
    <dbReference type="NCBI Taxonomy" id="182136"/>
    <lineage>
        <taxon>Bacteria</taxon>
        <taxon>Bacillati</taxon>
        <taxon>Bacillota</taxon>
        <taxon>Bacilli</taxon>
        <taxon>Bacillales</taxon>
        <taxon>Fictibacillaceae</taxon>
        <taxon>Fictibacillus</taxon>
    </lineage>
</organism>
<dbReference type="Gene3D" id="3.40.50.10090">
    <property type="match status" value="2"/>
</dbReference>
<evidence type="ECO:0000256" key="2">
    <source>
        <dbReference type="ARBA" id="ARBA00008133"/>
    </source>
</evidence>
<evidence type="ECO:0000256" key="4">
    <source>
        <dbReference type="ARBA" id="ARBA00023239"/>
    </source>
</evidence>